<feature type="compositionally biased region" description="Basic and acidic residues" evidence="1">
    <location>
        <begin position="1"/>
        <end position="13"/>
    </location>
</feature>
<dbReference type="AlphaFoldDB" id="A0A9W8JR86"/>
<evidence type="ECO:0000313" key="2">
    <source>
        <dbReference type="EMBL" id="KAJ3501748.1"/>
    </source>
</evidence>
<comment type="caution">
    <text evidence="2">The sequence shown here is derived from an EMBL/GenBank/DDBJ whole genome shotgun (WGS) entry which is preliminary data.</text>
</comment>
<reference evidence="2" key="1">
    <citation type="submission" date="2022-07" db="EMBL/GenBank/DDBJ databases">
        <title>Genome Sequence of Agrocybe chaxingu.</title>
        <authorList>
            <person name="Buettner E."/>
        </authorList>
    </citation>
    <scope>NUCLEOTIDE SEQUENCE</scope>
    <source>
        <strain evidence="2">MP-N11</strain>
    </source>
</reference>
<dbReference type="EMBL" id="JANKHO010001387">
    <property type="protein sequence ID" value="KAJ3501748.1"/>
    <property type="molecule type" value="Genomic_DNA"/>
</dbReference>
<gene>
    <name evidence="2" type="ORF">NLJ89_g9200</name>
</gene>
<organism evidence="2 3">
    <name type="scientific">Agrocybe chaxingu</name>
    <dbReference type="NCBI Taxonomy" id="84603"/>
    <lineage>
        <taxon>Eukaryota</taxon>
        <taxon>Fungi</taxon>
        <taxon>Dikarya</taxon>
        <taxon>Basidiomycota</taxon>
        <taxon>Agaricomycotina</taxon>
        <taxon>Agaricomycetes</taxon>
        <taxon>Agaricomycetidae</taxon>
        <taxon>Agaricales</taxon>
        <taxon>Agaricineae</taxon>
        <taxon>Strophariaceae</taxon>
        <taxon>Agrocybe</taxon>
    </lineage>
</organism>
<sequence>MARDQLNADKISEKTAVSDSIVPTQVTPPSPVYQPKSKADDQTSSNAAVVQRSLGPTRPSSFTDLGSEESSLALAKREYQDKILGDGPW</sequence>
<feature type="compositionally biased region" description="Polar residues" evidence="1">
    <location>
        <begin position="15"/>
        <end position="25"/>
    </location>
</feature>
<protein>
    <submittedName>
        <fullName evidence="2">Uncharacterized protein</fullName>
    </submittedName>
</protein>
<evidence type="ECO:0000313" key="3">
    <source>
        <dbReference type="Proteomes" id="UP001148786"/>
    </source>
</evidence>
<dbReference type="Proteomes" id="UP001148786">
    <property type="component" value="Unassembled WGS sequence"/>
</dbReference>
<keyword evidence="3" id="KW-1185">Reference proteome</keyword>
<proteinExistence type="predicted"/>
<name>A0A9W8JR86_9AGAR</name>
<accession>A0A9W8JR86</accession>
<feature type="region of interest" description="Disordered" evidence="1">
    <location>
        <begin position="1"/>
        <end position="66"/>
    </location>
</feature>
<evidence type="ECO:0000256" key="1">
    <source>
        <dbReference type="SAM" id="MobiDB-lite"/>
    </source>
</evidence>